<organism evidence="2 3">
    <name type="scientific">Pleuronectes platessa</name>
    <name type="common">European plaice</name>
    <dbReference type="NCBI Taxonomy" id="8262"/>
    <lineage>
        <taxon>Eukaryota</taxon>
        <taxon>Metazoa</taxon>
        <taxon>Chordata</taxon>
        <taxon>Craniata</taxon>
        <taxon>Vertebrata</taxon>
        <taxon>Euteleostomi</taxon>
        <taxon>Actinopterygii</taxon>
        <taxon>Neopterygii</taxon>
        <taxon>Teleostei</taxon>
        <taxon>Neoteleostei</taxon>
        <taxon>Acanthomorphata</taxon>
        <taxon>Carangaria</taxon>
        <taxon>Pleuronectiformes</taxon>
        <taxon>Pleuronectoidei</taxon>
        <taxon>Pleuronectidae</taxon>
        <taxon>Pleuronectes</taxon>
    </lineage>
</organism>
<reference evidence="2" key="1">
    <citation type="submission" date="2020-03" db="EMBL/GenBank/DDBJ databases">
        <authorList>
            <person name="Weist P."/>
        </authorList>
    </citation>
    <scope>NUCLEOTIDE SEQUENCE</scope>
</reference>
<evidence type="ECO:0000313" key="2">
    <source>
        <dbReference type="EMBL" id="CAB1461004.1"/>
    </source>
</evidence>
<name>A0A9N7W362_PLEPL</name>
<evidence type="ECO:0000313" key="3">
    <source>
        <dbReference type="Proteomes" id="UP001153269"/>
    </source>
</evidence>
<keyword evidence="3" id="KW-1185">Reference proteome</keyword>
<sequence>MIPVNQSQSVSGGDTDDRPALRGPISCETNAAHATEVVLAGAETKVVQIKRYGNRVGELRTCFLFWSHYLLMMNLFEQSASLVAHNGLLVNWPFDSDAHPPTANWDLINEARPALMRTATRENLKMNDRPFCFASLCLNSSTRAAHSTTAGATADALDEVALVAVTIVSQQMCCVTVYPGIRHYAVGTTPPSLALYTLRSQRLA</sequence>
<dbReference type="Proteomes" id="UP001153269">
    <property type="component" value="Unassembled WGS sequence"/>
</dbReference>
<feature type="compositionally biased region" description="Polar residues" evidence="1">
    <location>
        <begin position="1"/>
        <end position="12"/>
    </location>
</feature>
<accession>A0A9N7W362</accession>
<protein>
    <submittedName>
        <fullName evidence="2">Uncharacterized protein</fullName>
    </submittedName>
</protein>
<dbReference type="AlphaFoldDB" id="A0A9N7W362"/>
<gene>
    <name evidence="2" type="ORF">PLEPLA_LOCUS48879</name>
</gene>
<comment type="caution">
    <text evidence="2">The sequence shown here is derived from an EMBL/GenBank/DDBJ whole genome shotgun (WGS) entry which is preliminary data.</text>
</comment>
<evidence type="ECO:0000256" key="1">
    <source>
        <dbReference type="SAM" id="MobiDB-lite"/>
    </source>
</evidence>
<feature type="region of interest" description="Disordered" evidence="1">
    <location>
        <begin position="1"/>
        <end position="24"/>
    </location>
</feature>
<proteinExistence type="predicted"/>
<dbReference type="EMBL" id="CADEAL010004502">
    <property type="protein sequence ID" value="CAB1461004.1"/>
    <property type="molecule type" value="Genomic_DNA"/>
</dbReference>